<protein>
    <submittedName>
        <fullName evidence="2">Uncharacterized protein</fullName>
    </submittedName>
</protein>
<name>A0A6C0EFS0_9ZZZZ</name>
<feature type="region of interest" description="Disordered" evidence="1">
    <location>
        <begin position="1"/>
        <end position="91"/>
    </location>
</feature>
<feature type="compositionally biased region" description="Acidic residues" evidence="1">
    <location>
        <begin position="57"/>
        <end position="75"/>
    </location>
</feature>
<reference evidence="2" key="1">
    <citation type="journal article" date="2020" name="Nature">
        <title>Giant virus diversity and host interactions through global metagenomics.</title>
        <authorList>
            <person name="Schulz F."/>
            <person name="Roux S."/>
            <person name="Paez-Espino D."/>
            <person name="Jungbluth S."/>
            <person name="Walsh D.A."/>
            <person name="Denef V.J."/>
            <person name="McMahon K.D."/>
            <person name="Konstantinidis K.T."/>
            <person name="Eloe-Fadrosh E.A."/>
            <person name="Kyrpides N.C."/>
            <person name="Woyke T."/>
        </authorList>
    </citation>
    <scope>NUCLEOTIDE SEQUENCE</scope>
    <source>
        <strain evidence="2">GVMAG-M-3300023179-27</strain>
    </source>
</reference>
<organism evidence="2">
    <name type="scientific">viral metagenome</name>
    <dbReference type="NCBI Taxonomy" id="1070528"/>
    <lineage>
        <taxon>unclassified sequences</taxon>
        <taxon>metagenomes</taxon>
        <taxon>organismal metagenomes</taxon>
    </lineage>
</organism>
<feature type="compositionally biased region" description="Basic and acidic residues" evidence="1">
    <location>
        <begin position="42"/>
        <end position="56"/>
    </location>
</feature>
<feature type="compositionally biased region" description="Basic and acidic residues" evidence="1">
    <location>
        <begin position="8"/>
        <end position="30"/>
    </location>
</feature>
<proteinExistence type="predicted"/>
<dbReference type="AlphaFoldDB" id="A0A6C0EFS0"/>
<feature type="region of interest" description="Disordered" evidence="1">
    <location>
        <begin position="145"/>
        <end position="191"/>
    </location>
</feature>
<accession>A0A6C0EFS0</accession>
<evidence type="ECO:0000256" key="1">
    <source>
        <dbReference type="SAM" id="MobiDB-lite"/>
    </source>
</evidence>
<dbReference type="EMBL" id="MN739780">
    <property type="protein sequence ID" value="QHT26185.1"/>
    <property type="molecule type" value="Genomic_DNA"/>
</dbReference>
<sequence length="191" mass="21903">MASKLKKEKVDNDSDNEDHVEKKEVVDKKPAVKKPKRIVTASKDEEPKKAASKEDDKWEADDDSSSSAESESDAETNDRRPKMQRKPRSVAMNFDFEDYRSLNKKVSEVNNVDLVRVLVVRASDEGQQLLKRCLQTVLRAMNNESEFPSLQRTERSDFPPRTSYNSYNSQQSDRSGPYYPRGRGRGRGGYH</sequence>
<evidence type="ECO:0000313" key="2">
    <source>
        <dbReference type="EMBL" id="QHT26185.1"/>
    </source>
</evidence>
<feature type="compositionally biased region" description="Basic residues" evidence="1">
    <location>
        <begin position="182"/>
        <end position="191"/>
    </location>
</feature>
<feature type="compositionally biased region" description="Polar residues" evidence="1">
    <location>
        <begin position="162"/>
        <end position="174"/>
    </location>
</feature>